<proteinExistence type="inferred from homology"/>
<dbReference type="PANTHER" id="PTHR37426:SF1">
    <property type="entry name" value="RIBOSOMAL RNA LARGE SUBUNIT METHYLTRANSFERASE J"/>
    <property type="match status" value="1"/>
</dbReference>
<feature type="binding site" evidence="1">
    <location>
        <position position="42"/>
    </location>
    <ligand>
        <name>S-adenosyl-L-methionine</name>
        <dbReference type="ChEBI" id="CHEBI:59789"/>
    </ligand>
</feature>
<keyword evidence="1" id="KW-0949">S-adenosyl-L-methionine</keyword>
<keyword evidence="1" id="KW-0694">RNA-binding</keyword>
<dbReference type="HAMAP" id="MF_00934">
    <property type="entry name" value="23SrRNA_methyltr_J"/>
    <property type="match status" value="1"/>
</dbReference>
<dbReference type="Gene3D" id="3.40.50.150">
    <property type="entry name" value="Vaccinia Virus protein VP39"/>
    <property type="match status" value="1"/>
</dbReference>
<keyword evidence="1" id="KW-0698">rRNA processing</keyword>
<dbReference type="Pfam" id="PF04378">
    <property type="entry name" value="RsmJ"/>
    <property type="match status" value="1"/>
</dbReference>
<dbReference type="InterPro" id="IPR029063">
    <property type="entry name" value="SAM-dependent_MTases_sf"/>
</dbReference>
<dbReference type="GO" id="GO:0036307">
    <property type="term" value="F:23S rRNA (adenine(2030)-N(6))-methyltransferase activity"/>
    <property type="evidence" value="ECO:0007669"/>
    <property type="project" value="UniProtKB-UniRule"/>
</dbReference>
<dbReference type="GO" id="GO:0005829">
    <property type="term" value="C:cytosol"/>
    <property type="evidence" value="ECO:0007669"/>
    <property type="project" value="TreeGrafter"/>
</dbReference>
<protein>
    <recommendedName>
        <fullName evidence="1">Ribosomal RNA large subunit methyltransferase J</fullName>
        <ecNumber evidence="1">2.1.1.266</ecNumber>
    </recommendedName>
    <alternativeName>
        <fullName evidence="1">23S rRNA (adenine(2030)-N6)-methyltransferase</fullName>
    </alternativeName>
    <alternativeName>
        <fullName evidence="1">23S rRNA m6A2030 methyltransferase</fullName>
    </alternativeName>
</protein>
<comment type="similarity">
    <text evidence="1">Belongs to the RlmJ family.</text>
</comment>
<dbReference type="EMBL" id="JAEPWM010000001">
    <property type="protein sequence ID" value="MBK6004905.1"/>
    <property type="molecule type" value="Genomic_DNA"/>
</dbReference>
<dbReference type="InterPro" id="IPR007473">
    <property type="entry name" value="RlmJ"/>
</dbReference>
<feature type="region of interest" description="Disordered" evidence="2">
    <location>
        <begin position="241"/>
        <end position="260"/>
    </location>
</feature>
<keyword evidence="4" id="KW-1185">Reference proteome</keyword>
<dbReference type="GO" id="GO:0070475">
    <property type="term" value="P:rRNA base methylation"/>
    <property type="evidence" value="ECO:0007669"/>
    <property type="project" value="UniProtKB-UniRule"/>
</dbReference>
<reference evidence="3" key="1">
    <citation type="journal article" date="2012" name="J. Microbiol. Biotechnol.">
        <title>Ramlibacter ginsenosidimutans sp. nov., with ginsenoside-converting activity.</title>
        <authorList>
            <person name="Wang L."/>
            <person name="An D.S."/>
            <person name="Kim S.G."/>
            <person name="Jin F.X."/>
            <person name="Kim S.C."/>
            <person name="Lee S.T."/>
            <person name="Im W.T."/>
        </authorList>
    </citation>
    <scope>NUCLEOTIDE SEQUENCE</scope>
    <source>
        <strain evidence="3">KACC 17527</strain>
    </source>
</reference>
<comment type="catalytic activity">
    <reaction evidence="1">
        <text>adenosine(2030) in 23S rRNA + S-adenosyl-L-methionine = N(6)-methyladenosine(2030) in 23S rRNA + S-adenosyl-L-homocysteine + H(+)</text>
        <dbReference type="Rhea" id="RHEA:43736"/>
        <dbReference type="Rhea" id="RHEA-COMP:10668"/>
        <dbReference type="Rhea" id="RHEA-COMP:10669"/>
        <dbReference type="ChEBI" id="CHEBI:15378"/>
        <dbReference type="ChEBI" id="CHEBI:57856"/>
        <dbReference type="ChEBI" id="CHEBI:59789"/>
        <dbReference type="ChEBI" id="CHEBI:74411"/>
        <dbReference type="ChEBI" id="CHEBI:74449"/>
        <dbReference type="EC" id="2.1.1.266"/>
    </reaction>
</comment>
<evidence type="ECO:0000256" key="2">
    <source>
        <dbReference type="SAM" id="MobiDB-lite"/>
    </source>
</evidence>
<dbReference type="EC" id="2.1.1.266" evidence="1"/>
<comment type="function">
    <text evidence="1">Specifically methylates the adenine in position 2030 of 23S rRNA.</text>
</comment>
<evidence type="ECO:0000313" key="4">
    <source>
        <dbReference type="Proteomes" id="UP000630528"/>
    </source>
</evidence>
<dbReference type="GO" id="GO:0003723">
    <property type="term" value="F:RNA binding"/>
    <property type="evidence" value="ECO:0007669"/>
    <property type="project" value="UniProtKB-UniRule"/>
</dbReference>
<dbReference type="PANTHER" id="PTHR37426">
    <property type="entry name" value="RIBOSOMAL RNA LARGE SUBUNIT METHYLTRANSFERASE J"/>
    <property type="match status" value="1"/>
</dbReference>
<feature type="site" description="Interaction with substrate rRNA" evidence="1">
    <location>
        <position position="4"/>
    </location>
</feature>
<feature type="binding site" evidence="1">
    <location>
        <position position="123"/>
    </location>
    <ligand>
        <name>S-adenosyl-L-methionine</name>
        <dbReference type="ChEBI" id="CHEBI:59789"/>
    </ligand>
</feature>
<dbReference type="Proteomes" id="UP000630528">
    <property type="component" value="Unassembled WGS sequence"/>
</dbReference>
<feature type="binding site" evidence="1">
    <location>
        <position position="172"/>
    </location>
    <ligand>
        <name>S-adenosyl-L-methionine</name>
        <dbReference type="ChEBI" id="CHEBI:59789"/>
    </ligand>
</feature>
<keyword evidence="1" id="KW-0808">Transferase</keyword>
<gene>
    <name evidence="1" type="primary">rlmJ</name>
    <name evidence="3" type="ORF">JJB11_02270</name>
</gene>
<feature type="binding site" evidence="1">
    <location>
        <begin position="151"/>
        <end position="152"/>
    </location>
    <ligand>
        <name>S-adenosyl-L-methionine</name>
        <dbReference type="ChEBI" id="CHEBI:59789"/>
    </ligand>
</feature>
<dbReference type="AlphaFoldDB" id="A0A934TPK1"/>
<feature type="binding site" evidence="1">
    <location>
        <position position="103"/>
    </location>
    <ligand>
        <name>S-adenosyl-L-methionine</name>
        <dbReference type="ChEBI" id="CHEBI:59789"/>
    </ligand>
</feature>
<accession>A0A934TPK1</accession>
<organism evidence="3 4">
    <name type="scientific">Ramlibacter ginsenosidimutans</name>
    <dbReference type="NCBI Taxonomy" id="502333"/>
    <lineage>
        <taxon>Bacteria</taxon>
        <taxon>Pseudomonadati</taxon>
        <taxon>Pseudomonadota</taxon>
        <taxon>Betaproteobacteria</taxon>
        <taxon>Burkholderiales</taxon>
        <taxon>Comamonadaceae</taxon>
        <taxon>Ramlibacter</taxon>
    </lineage>
</organism>
<evidence type="ECO:0000256" key="1">
    <source>
        <dbReference type="HAMAP-Rule" id="MF_00934"/>
    </source>
</evidence>
<feature type="binding site" evidence="1">
    <location>
        <position position="19"/>
    </location>
    <ligand>
        <name>S-adenosyl-L-methionine</name>
        <dbReference type="ChEBI" id="CHEBI:59789"/>
    </ligand>
</feature>
<comment type="caution">
    <text evidence="3">The sequence shown here is derived from an EMBL/GenBank/DDBJ whole genome shotgun (WGS) entry which is preliminary data.</text>
</comment>
<evidence type="ECO:0000313" key="3">
    <source>
        <dbReference type="EMBL" id="MBK6004905.1"/>
    </source>
</evidence>
<keyword evidence="1" id="KW-0489">Methyltransferase</keyword>
<dbReference type="SUPFAM" id="SSF53335">
    <property type="entry name" value="S-adenosyl-L-methionine-dependent methyltransferases"/>
    <property type="match status" value="1"/>
</dbReference>
<dbReference type="RefSeq" id="WP_201166277.1">
    <property type="nucleotide sequence ID" value="NZ_JAEPWM010000001.1"/>
</dbReference>
<reference evidence="3" key="2">
    <citation type="submission" date="2021-01" db="EMBL/GenBank/DDBJ databases">
        <authorList>
            <person name="Kang M."/>
        </authorList>
    </citation>
    <scope>NUCLEOTIDE SEQUENCE</scope>
    <source>
        <strain evidence="3">KACC 17527</strain>
    </source>
</reference>
<sequence length="300" mass="32918">MFSYRHGFHAGNHADVLKHMVLIAVLRHLTAKPTAISVVDTHAGAGLYRLDSDFAGTSGEAQDGVLKLLASPLAAEPPPLVADYLQLLASFNPSGKTRIYPGSPFVTETLLRQEARDRLWLFELHPTDSKALVGHVDQLEHKRHIVIKREDGFEGLRALLPPPSRRGLVLIDPSYEIKTDYQRVAACLQESLKKFATGSYMVWYPVIPRPEAHELPRRLKTLANQAGKPWLHAVLNIGQSPERANTHTPGEDAPRPGLTASGVFLVNPPHTLKAALQQALPPLLEVLGRGRGQSQLVEGS</sequence>
<feature type="active site" description="Proton acceptor" evidence="1">
    <location>
        <position position="172"/>
    </location>
</feature>
<name>A0A934TPK1_9BURK</name>
<comment type="subunit">
    <text evidence="1">Monomer.</text>
</comment>